<dbReference type="EMBL" id="CM042891">
    <property type="protein sequence ID" value="KAI4304653.1"/>
    <property type="molecule type" value="Genomic_DNA"/>
</dbReference>
<evidence type="ECO:0000313" key="1">
    <source>
        <dbReference type="EMBL" id="KAI4304653.1"/>
    </source>
</evidence>
<proteinExistence type="predicted"/>
<evidence type="ECO:0000313" key="2">
    <source>
        <dbReference type="Proteomes" id="UP001057402"/>
    </source>
</evidence>
<dbReference type="Proteomes" id="UP001057402">
    <property type="component" value="Chromosome 12"/>
</dbReference>
<sequence>MAKRLSELFVSRLSFYTTEESFREMFSPYGLIRQARLVKDPRTGRNKGFGFVAYESEDDARRALKAMNGRVINNRLIFVEFANSRENGENADH</sequence>
<name>A0ACB9L518_9MYRT</name>
<organism evidence="1 2">
    <name type="scientific">Melastoma candidum</name>
    <dbReference type="NCBI Taxonomy" id="119954"/>
    <lineage>
        <taxon>Eukaryota</taxon>
        <taxon>Viridiplantae</taxon>
        <taxon>Streptophyta</taxon>
        <taxon>Embryophyta</taxon>
        <taxon>Tracheophyta</taxon>
        <taxon>Spermatophyta</taxon>
        <taxon>Magnoliopsida</taxon>
        <taxon>eudicotyledons</taxon>
        <taxon>Gunneridae</taxon>
        <taxon>Pentapetalae</taxon>
        <taxon>rosids</taxon>
        <taxon>malvids</taxon>
        <taxon>Myrtales</taxon>
        <taxon>Melastomataceae</taxon>
        <taxon>Melastomatoideae</taxon>
        <taxon>Melastomateae</taxon>
        <taxon>Melastoma</taxon>
    </lineage>
</organism>
<reference evidence="2" key="1">
    <citation type="journal article" date="2023" name="Front. Plant Sci.">
        <title>Chromosomal-level genome assembly of Melastoma candidum provides insights into trichome evolution.</title>
        <authorList>
            <person name="Zhong Y."/>
            <person name="Wu W."/>
            <person name="Sun C."/>
            <person name="Zou P."/>
            <person name="Liu Y."/>
            <person name="Dai S."/>
            <person name="Zhou R."/>
        </authorList>
    </citation>
    <scope>NUCLEOTIDE SEQUENCE [LARGE SCALE GENOMIC DNA]</scope>
</reference>
<gene>
    <name evidence="1" type="ORF">MLD38_040132</name>
</gene>
<comment type="caution">
    <text evidence="1">The sequence shown here is derived from an EMBL/GenBank/DDBJ whole genome shotgun (WGS) entry which is preliminary data.</text>
</comment>
<protein>
    <submittedName>
        <fullName evidence="1">Uncharacterized protein</fullName>
    </submittedName>
</protein>
<keyword evidence="2" id="KW-1185">Reference proteome</keyword>
<accession>A0ACB9L518</accession>